<proteinExistence type="predicted"/>
<reference evidence="2" key="1">
    <citation type="journal article" date="2019" name="Int. J. Syst. Evol. Microbiol.">
        <title>The Global Catalogue of Microorganisms (GCM) 10K type strain sequencing project: providing services to taxonomists for standard genome sequencing and annotation.</title>
        <authorList>
            <consortium name="The Broad Institute Genomics Platform"/>
            <consortium name="The Broad Institute Genome Sequencing Center for Infectious Disease"/>
            <person name="Wu L."/>
            <person name="Ma J."/>
        </authorList>
    </citation>
    <scope>NUCLEOTIDE SEQUENCE [LARGE SCALE GENOMIC DNA]</scope>
    <source>
        <strain evidence="2">KCTC 52039</strain>
    </source>
</reference>
<evidence type="ECO:0000313" key="1">
    <source>
        <dbReference type="EMBL" id="MFC3180038.1"/>
    </source>
</evidence>
<evidence type="ECO:0000313" key="2">
    <source>
        <dbReference type="Proteomes" id="UP001595547"/>
    </source>
</evidence>
<dbReference type="RefSeq" id="WP_380071665.1">
    <property type="nucleotide sequence ID" value="NZ_JBHRTO010000001.1"/>
</dbReference>
<dbReference type="EMBL" id="JBHRTO010000001">
    <property type="protein sequence ID" value="MFC3180038.1"/>
    <property type="molecule type" value="Genomic_DNA"/>
</dbReference>
<accession>A0ABV7IW61</accession>
<name>A0ABV7IW61_9RHOB</name>
<keyword evidence="2" id="KW-1185">Reference proteome</keyword>
<protein>
    <submittedName>
        <fullName evidence="1">Uncharacterized protein</fullName>
    </submittedName>
</protein>
<comment type="caution">
    <text evidence="1">The sequence shown here is derived from an EMBL/GenBank/DDBJ whole genome shotgun (WGS) entry which is preliminary data.</text>
</comment>
<sequence>MPQRFPPLTPPEATTATRLATDQLQALPLTECLLLGLIGLALLLA</sequence>
<dbReference type="Proteomes" id="UP001595547">
    <property type="component" value="Unassembled WGS sequence"/>
</dbReference>
<organism evidence="1 2">
    <name type="scientific">Cypionkella sinensis</name>
    <dbReference type="NCBI Taxonomy" id="1756043"/>
    <lineage>
        <taxon>Bacteria</taxon>
        <taxon>Pseudomonadati</taxon>
        <taxon>Pseudomonadota</taxon>
        <taxon>Alphaproteobacteria</taxon>
        <taxon>Rhodobacterales</taxon>
        <taxon>Paracoccaceae</taxon>
        <taxon>Cypionkella</taxon>
    </lineage>
</organism>
<gene>
    <name evidence="1" type="ORF">ACFOGH_03460</name>
</gene>